<feature type="region of interest" description="Disordered" evidence="12">
    <location>
        <begin position="1"/>
        <end position="43"/>
    </location>
</feature>
<dbReference type="EC" id="1.13.11.5" evidence="9"/>
<dbReference type="EMBL" id="SDVB01000191">
    <property type="protein sequence ID" value="RYC15587.1"/>
    <property type="molecule type" value="Genomic_DNA"/>
</dbReference>
<organism evidence="15 16">
    <name type="scientific">Ciceribacter ferrooxidans</name>
    <dbReference type="NCBI Taxonomy" id="2509717"/>
    <lineage>
        <taxon>Bacteria</taxon>
        <taxon>Pseudomonadati</taxon>
        <taxon>Pseudomonadota</taxon>
        <taxon>Alphaproteobacteria</taxon>
        <taxon>Hyphomicrobiales</taxon>
        <taxon>Rhizobiaceae</taxon>
        <taxon>Ciceribacter</taxon>
    </lineage>
</organism>
<sequence>MNQHPLAAGTTRALSNLGPHQGYMPGFGNDFETEALPGALPQGQNSPQKCNYGLYAEQLSGTAFTAPRGQNERTWCYRIRPSVKHTTRFEKIDVPLWKSAPHILPDVTSLGQYRWDPIPHADEKLTWVTGMRTVTTAGDVNTQTGMASHVYLVTQSMVDEYFYSADGELLVVPQEGKLRFSTELGVIDVEPKEIALLPRGLVYRVEVLEGPCRGFVCENYGQKFDLPNRGPIGANCLANPRDFKCPVAAFEDREVPSRVVLKWCGQFHETRIGHSPLDIVAWHGNYCAYKYDLRTYSPVGAILFDHPDPSIFTVLTAPSGQEGTANIDFVLFRERWMVAEHSFRPPWYHKNIMSELMGNIYGVYDAKPQGFAPGGMSLHNCMLPHGPDRNAFEHGSNEPMVPQFQAETMSFMFETRFPQHLTEWAAKHAPLQDDYIDCWDSLEKKFDGTPGIKK</sequence>
<dbReference type="InterPro" id="IPR011051">
    <property type="entry name" value="RmlC_Cupin_sf"/>
</dbReference>
<dbReference type="Pfam" id="PF20510">
    <property type="entry name" value="HgmA_N"/>
    <property type="match status" value="1"/>
</dbReference>
<keyword evidence="4" id="KW-0828">Tyrosine catabolism</keyword>
<dbReference type="SUPFAM" id="SSF51182">
    <property type="entry name" value="RmlC-like cupins"/>
    <property type="match status" value="1"/>
</dbReference>
<evidence type="ECO:0000256" key="2">
    <source>
        <dbReference type="ARBA" id="ARBA00007757"/>
    </source>
</evidence>
<feature type="binding site" evidence="11">
    <location>
        <position position="385"/>
    </location>
    <ligand>
        <name>Fe cation</name>
        <dbReference type="ChEBI" id="CHEBI:24875"/>
    </ligand>
</feature>
<feature type="domain" description="Homogentisate 1,2-dioxygenase C-terminal" evidence="13">
    <location>
        <begin position="295"/>
        <end position="446"/>
    </location>
</feature>
<evidence type="ECO:0000313" key="15">
    <source>
        <dbReference type="EMBL" id="RYC15587.1"/>
    </source>
</evidence>
<evidence type="ECO:0000256" key="11">
    <source>
        <dbReference type="PIRSR" id="PIRSR605708-2"/>
    </source>
</evidence>
<dbReference type="PANTHER" id="PTHR11056">
    <property type="entry name" value="HOMOGENTISATE 1,2-DIOXYGENASE"/>
    <property type="match status" value="1"/>
</dbReference>
<evidence type="ECO:0000259" key="14">
    <source>
        <dbReference type="Pfam" id="PF20510"/>
    </source>
</evidence>
<gene>
    <name evidence="15" type="ORF">EUU22_08155</name>
</gene>
<evidence type="ECO:0000259" key="13">
    <source>
        <dbReference type="Pfam" id="PF04209"/>
    </source>
</evidence>
<keyword evidence="16" id="KW-1185">Reference proteome</keyword>
<feature type="binding site" evidence="11">
    <location>
        <position position="349"/>
    </location>
    <ligand>
        <name>Fe cation</name>
        <dbReference type="ChEBI" id="CHEBI:24875"/>
    </ligand>
</feature>
<keyword evidence="7 11" id="KW-0408">Iron</keyword>
<dbReference type="InterPro" id="IPR014710">
    <property type="entry name" value="RmlC-like_jellyroll"/>
</dbReference>
<dbReference type="InterPro" id="IPR046452">
    <property type="entry name" value="HgmA_N"/>
</dbReference>
<dbReference type="InterPro" id="IPR046451">
    <property type="entry name" value="HgmA_C"/>
</dbReference>
<evidence type="ECO:0000256" key="10">
    <source>
        <dbReference type="PIRSR" id="PIRSR605708-1"/>
    </source>
</evidence>
<comment type="cofactor">
    <cofactor evidence="1 11">
        <name>Fe cation</name>
        <dbReference type="ChEBI" id="CHEBI:24875"/>
    </cofactor>
</comment>
<evidence type="ECO:0000256" key="5">
    <source>
        <dbReference type="ARBA" id="ARBA00022964"/>
    </source>
</evidence>
<keyword evidence="6 15" id="KW-0560">Oxidoreductase</keyword>
<dbReference type="GO" id="GO:0004411">
    <property type="term" value="F:homogentisate 1,2-dioxygenase activity"/>
    <property type="evidence" value="ECO:0007669"/>
    <property type="project" value="UniProtKB-UniRule"/>
</dbReference>
<dbReference type="GO" id="GO:0006559">
    <property type="term" value="P:L-phenylalanine catabolic process"/>
    <property type="evidence" value="ECO:0007669"/>
    <property type="project" value="UniProtKB-UniRule"/>
</dbReference>
<evidence type="ECO:0000256" key="8">
    <source>
        <dbReference type="ARBA" id="ARBA00023232"/>
    </source>
</evidence>
<dbReference type="Proteomes" id="UP000291088">
    <property type="component" value="Unassembled WGS sequence"/>
</dbReference>
<dbReference type="Gene3D" id="2.60.120.10">
    <property type="entry name" value="Jelly Rolls"/>
    <property type="match status" value="1"/>
</dbReference>
<protein>
    <recommendedName>
        <fullName evidence="9">Homogentisate 1,2-dioxygenase</fullName>
        <ecNumber evidence="9">1.13.11.5</ecNumber>
    </recommendedName>
</protein>
<dbReference type="GO" id="GO:0046872">
    <property type="term" value="F:metal ion binding"/>
    <property type="evidence" value="ECO:0007669"/>
    <property type="project" value="UniProtKB-KW"/>
</dbReference>
<dbReference type="NCBIfam" id="TIGR01015">
    <property type="entry name" value="hmgA"/>
    <property type="match status" value="1"/>
</dbReference>
<feature type="binding site" evidence="11">
    <location>
        <position position="355"/>
    </location>
    <ligand>
        <name>Fe cation</name>
        <dbReference type="ChEBI" id="CHEBI:24875"/>
    </ligand>
</feature>
<dbReference type="GO" id="GO:0005737">
    <property type="term" value="C:cytoplasm"/>
    <property type="evidence" value="ECO:0007669"/>
    <property type="project" value="TreeGrafter"/>
</dbReference>
<dbReference type="InterPro" id="IPR005708">
    <property type="entry name" value="Homogentis_dOase"/>
</dbReference>
<comment type="similarity">
    <text evidence="2">Belongs to the homogentisate dioxygenase family.</text>
</comment>
<reference evidence="15 16" key="1">
    <citation type="submission" date="2019-01" db="EMBL/GenBank/DDBJ databases">
        <authorList>
            <person name="Deng T."/>
        </authorList>
    </citation>
    <scope>NUCLEOTIDE SEQUENCE [LARGE SCALE GENOMIC DNA]</scope>
    <source>
        <strain evidence="15 16">F8825</strain>
    </source>
</reference>
<feature type="active site" description="Proton acceptor" evidence="10">
    <location>
        <position position="306"/>
    </location>
</feature>
<dbReference type="Pfam" id="PF04209">
    <property type="entry name" value="HgmA_C"/>
    <property type="match status" value="1"/>
</dbReference>
<dbReference type="FunFam" id="2.60.120.10:FF:000034">
    <property type="entry name" value="Homogentisate 1,2-dioxygenase"/>
    <property type="match status" value="1"/>
</dbReference>
<dbReference type="AlphaFoldDB" id="A0A4Q2T9I7"/>
<proteinExistence type="inferred from homology"/>
<keyword evidence="3 11" id="KW-0479">Metal-binding</keyword>
<dbReference type="PANTHER" id="PTHR11056:SF0">
    <property type="entry name" value="HOMOGENTISATE 1,2-DIOXYGENASE"/>
    <property type="match status" value="1"/>
</dbReference>
<feature type="binding site" evidence="11">
    <location>
        <position position="364"/>
    </location>
    <ligand>
        <name>homogentisate</name>
        <dbReference type="ChEBI" id="CHEBI:16169"/>
    </ligand>
</feature>
<feature type="binding site" evidence="11">
    <location>
        <position position="385"/>
    </location>
    <ligand>
        <name>homogentisate</name>
        <dbReference type="ChEBI" id="CHEBI:16169"/>
    </ligand>
</feature>
<evidence type="ECO:0000256" key="9">
    <source>
        <dbReference type="NCBIfam" id="TIGR01015"/>
    </source>
</evidence>
<dbReference type="GO" id="GO:0006572">
    <property type="term" value="P:L-tyrosine catabolic process"/>
    <property type="evidence" value="ECO:0007669"/>
    <property type="project" value="UniProtKB-UniRule"/>
</dbReference>
<evidence type="ECO:0000256" key="3">
    <source>
        <dbReference type="ARBA" id="ARBA00022723"/>
    </source>
</evidence>
<evidence type="ECO:0000256" key="4">
    <source>
        <dbReference type="ARBA" id="ARBA00022878"/>
    </source>
</evidence>
<comment type="caution">
    <text evidence="15">The sequence shown here is derived from an EMBL/GenBank/DDBJ whole genome shotgun (WGS) entry which is preliminary data.</text>
</comment>
<keyword evidence="8" id="KW-0585">Phenylalanine catabolism</keyword>
<evidence type="ECO:0000256" key="7">
    <source>
        <dbReference type="ARBA" id="ARBA00023004"/>
    </source>
</evidence>
<evidence type="ECO:0000256" key="6">
    <source>
        <dbReference type="ARBA" id="ARBA00023002"/>
    </source>
</evidence>
<feature type="domain" description="Homogentisate 1,2-dioxygenase N-terminal" evidence="14">
    <location>
        <begin position="23"/>
        <end position="293"/>
    </location>
</feature>
<dbReference type="OrthoDB" id="9811253at2"/>
<dbReference type="CDD" id="cd07000">
    <property type="entry name" value="cupin_HGO_N"/>
    <property type="match status" value="1"/>
</dbReference>
<keyword evidence="5 15" id="KW-0223">Dioxygenase</keyword>
<evidence type="ECO:0000313" key="16">
    <source>
        <dbReference type="Proteomes" id="UP000291088"/>
    </source>
</evidence>
<name>A0A4Q2T9I7_9HYPH</name>
<evidence type="ECO:0000256" key="12">
    <source>
        <dbReference type="SAM" id="MobiDB-lite"/>
    </source>
</evidence>
<accession>A0A4Q2T9I7</accession>
<evidence type="ECO:0000256" key="1">
    <source>
        <dbReference type="ARBA" id="ARBA00001962"/>
    </source>
</evidence>